<sequence length="541" mass="61200">MGSRERRSRPRSPIRRGRDERDDFRGYRDDRGRDRRRSRSRDASPGGYSNTSPRMNGYGGGVPREFGRGGSGREEDARRYIPYGPNVDKETWAKNEEWLKSRNEERRRAPFDIRSIWRQSESRSPSPEGNAPLSREEEAREAKWKARMAEIVAKDAKDNQRTIETDKVTGEHILFPMRDKPKKSGGASSDWLEKKPPGAEDFGAIEKEAEKRLKKWQKKDQERERKRKKRRGEDSESDSESDASSEESDSEDDKRRKKRRRKDRSKRRDKRSKRSSKDKDKGKDRHRGTKRRSKRRDEESESESDSSSRSDSKEEKEAKKASVKDEGGAGGGGEEVDTLALIREGKFVEKTAEPAPPAAPAASAAAAAPASAAAAGDAGAADGTMDNGLPTAFEDEDEFLPGPQPLQANVKLQQQNLDYGGALRPGEGEAIAQFVQAGKRIPRRGEVGLTADEIENFETLGYVMSGSRHRRMNAIRIRKENQVYSAEEQRALAMYNYEEKANRETQLIADLREMLKKQNEQVFVEDIEGKFASSGEQKKFV</sequence>
<reference evidence="4 5" key="1">
    <citation type="submission" date="2014-11" db="EMBL/GenBank/DDBJ databases">
        <authorList>
            <person name="Zhu J."/>
            <person name="Qi W."/>
            <person name="Song R."/>
        </authorList>
    </citation>
    <scope>NUCLEOTIDE SEQUENCE [LARGE SCALE GENOMIC DNA]</scope>
</reference>
<dbReference type="InParanoid" id="A0A0G4GFV1"/>
<dbReference type="AlphaFoldDB" id="A0A0G4GFV1"/>
<dbReference type="GO" id="GO:0010468">
    <property type="term" value="P:regulation of gene expression"/>
    <property type="evidence" value="ECO:0007669"/>
    <property type="project" value="TreeGrafter"/>
</dbReference>
<dbReference type="PANTHER" id="PTHR13087:SF0">
    <property type="entry name" value="NFKB ACTIVATING PROTEIN LIKE"/>
    <property type="match status" value="1"/>
</dbReference>
<protein>
    <recommendedName>
        <fullName evidence="3">NF-kappa-B-activating protein C-terminal domain-containing protein</fullName>
    </recommendedName>
</protein>
<gene>
    <name evidence="4" type="ORF">Vbra_17692</name>
</gene>
<feature type="compositionally biased region" description="Basic and acidic residues" evidence="2">
    <location>
        <begin position="134"/>
        <end position="170"/>
    </location>
</feature>
<dbReference type="GO" id="GO:0005634">
    <property type="term" value="C:nucleus"/>
    <property type="evidence" value="ECO:0007669"/>
    <property type="project" value="TreeGrafter"/>
</dbReference>
<dbReference type="EMBL" id="CDMY01000654">
    <property type="protein sequence ID" value="CEM28386.1"/>
    <property type="molecule type" value="Genomic_DNA"/>
</dbReference>
<feature type="compositionally biased region" description="Basic and acidic residues" evidence="2">
    <location>
        <begin position="65"/>
        <end position="79"/>
    </location>
</feature>
<feature type="compositionally biased region" description="Basic and acidic residues" evidence="2">
    <location>
        <begin position="343"/>
        <end position="352"/>
    </location>
</feature>
<feature type="compositionally biased region" description="Basic residues" evidence="2">
    <location>
        <begin position="255"/>
        <end position="274"/>
    </location>
</feature>
<dbReference type="PANTHER" id="PTHR13087">
    <property type="entry name" value="NF-KAPPA B ACTIVATING PROTEIN"/>
    <property type="match status" value="1"/>
</dbReference>
<feature type="region of interest" description="Disordered" evidence="2">
    <location>
        <begin position="377"/>
        <end position="404"/>
    </location>
</feature>
<feature type="compositionally biased region" description="Polar residues" evidence="2">
    <location>
        <begin position="117"/>
        <end position="127"/>
    </location>
</feature>
<evidence type="ECO:0000256" key="1">
    <source>
        <dbReference type="ARBA" id="ARBA00009313"/>
    </source>
</evidence>
<dbReference type="STRING" id="1169540.A0A0G4GFV1"/>
<feature type="compositionally biased region" description="Basic residues" evidence="2">
    <location>
        <begin position="1"/>
        <end position="15"/>
    </location>
</feature>
<proteinExistence type="inferred from homology"/>
<dbReference type="OrthoDB" id="273141at2759"/>
<organism evidence="4 5">
    <name type="scientific">Vitrella brassicaformis (strain CCMP3155)</name>
    <dbReference type="NCBI Taxonomy" id="1169540"/>
    <lineage>
        <taxon>Eukaryota</taxon>
        <taxon>Sar</taxon>
        <taxon>Alveolata</taxon>
        <taxon>Colpodellida</taxon>
        <taxon>Vitrellaceae</taxon>
        <taxon>Vitrella</taxon>
    </lineage>
</organism>
<feature type="compositionally biased region" description="Basic and acidic residues" evidence="2">
    <location>
        <begin position="306"/>
        <end position="327"/>
    </location>
</feature>
<evidence type="ECO:0000313" key="4">
    <source>
        <dbReference type="EMBL" id="CEM28386.1"/>
    </source>
</evidence>
<dbReference type="Pfam" id="PF06047">
    <property type="entry name" value="Nkap_C"/>
    <property type="match status" value="1"/>
</dbReference>
<dbReference type="InterPro" id="IPR040466">
    <property type="entry name" value="NKAP"/>
</dbReference>
<dbReference type="Proteomes" id="UP000041254">
    <property type="component" value="Unassembled WGS sequence"/>
</dbReference>
<dbReference type="GO" id="GO:0003682">
    <property type="term" value="F:chromatin binding"/>
    <property type="evidence" value="ECO:0007669"/>
    <property type="project" value="InterPro"/>
</dbReference>
<evidence type="ECO:0000256" key="2">
    <source>
        <dbReference type="SAM" id="MobiDB-lite"/>
    </source>
</evidence>
<accession>A0A0G4GFV1</accession>
<evidence type="ECO:0000259" key="3">
    <source>
        <dbReference type="Pfam" id="PF06047"/>
    </source>
</evidence>
<feature type="compositionally biased region" description="Basic and acidic residues" evidence="2">
    <location>
        <begin position="87"/>
        <end position="111"/>
    </location>
</feature>
<feature type="domain" description="NF-kappa-B-activating protein C-terminal" evidence="3">
    <location>
        <begin position="418"/>
        <end position="516"/>
    </location>
</feature>
<keyword evidence="5" id="KW-1185">Reference proteome</keyword>
<dbReference type="InterPro" id="IPR009269">
    <property type="entry name" value="NKAP_C"/>
</dbReference>
<feature type="compositionally biased region" description="Basic and acidic residues" evidence="2">
    <location>
        <begin position="16"/>
        <end position="33"/>
    </location>
</feature>
<comment type="similarity">
    <text evidence="1">Belongs to the NKAP family.</text>
</comment>
<feature type="region of interest" description="Disordered" evidence="2">
    <location>
        <begin position="1"/>
        <end position="363"/>
    </location>
</feature>
<evidence type="ECO:0000313" key="5">
    <source>
        <dbReference type="Proteomes" id="UP000041254"/>
    </source>
</evidence>
<dbReference type="OMA" id="EYGAAQW"/>
<feature type="compositionally biased region" description="Acidic residues" evidence="2">
    <location>
        <begin position="235"/>
        <end position="251"/>
    </location>
</feature>
<feature type="compositionally biased region" description="Basic residues" evidence="2">
    <location>
        <begin position="284"/>
        <end position="294"/>
    </location>
</feature>
<name>A0A0G4GFV1_VITBC</name>
<feature type="compositionally biased region" description="Basic and acidic residues" evidence="2">
    <location>
        <begin position="191"/>
        <end position="211"/>
    </location>
</feature>
<dbReference type="VEuPathDB" id="CryptoDB:Vbra_17692"/>